<evidence type="ECO:0000256" key="1">
    <source>
        <dbReference type="SAM" id="Phobius"/>
    </source>
</evidence>
<keyword evidence="3" id="KW-1185">Reference proteome</keyword>
<sequence>MMRQYAGNRIGLSVVGVVLLGGGAYTFLRGTGRLPQAKEARVLDIDVAAYLAAHPWISWAGALALVLAAMVTVRWLLMALGWGRLGHRSGTGTALLCVGLKDMEGISRTKVRVVGGDRMRIAVTCPATADVGALVGKLDKEIVGRIRRDVGAEGMGALVRLHVRRGPANPRRGS</sequence>
<keyword evidence="1" id="KW-0472">Membrane</keyword>
<comment type="caution">
    <text evidence="2">The sequence shown here is derived from an EMBL/GenBank/DDBJ whole genome shotgun (WGS) entry which is preliminary data.</text>
</comment>
<dbReference type="Proteomes" id="UP000661607">
    <property type="component" value="Unassembled WGS sequence"/>
</dbReference>
<keyword evidence="1" id="KW-0812">Transmembrane</keyword>
<reference evidence="2 3" key="1">
    <citation type="submission" date="2020-10" db="EMBL/GenBank/DDBJ databases">
        <title>Sequencing the genomes of 1000 actinobacteria strains.</title>
        <authorList>
            <person name="Klenk H.-P."/>
        </authorList>
    </citation>
    <scope>NUCLEOTIDE SEQUENCE [LARGE SCALE GENOMIC DNA]</scope>
    <source>
        <strain evidence="2 3">DSM 43748</strain>
    </source>
</reference>
<feature type="transmembrane region" description="Helical" evidence="1">
    <location>
        <begin position="12"/>
        <end position="28"/>
    </location>
</feature>
<dbReference type="EMBL" id="JADBEF010000001">
    <property type="protein sequence ID" value="MBE1566298.1"/>
    <property type="molecule type" value="Genomic_DNA"/>
</dbReference>
<feature type="transmembrane region" description="Helical" evidence="1">
    <location>
        <begin position="56"/>
        <end position="77"/>
    </location>
</feature>
<protein>
    <recommendedName>
        <fullName evidence="4">Alkaline shock response membrane anchor protein AmaP</fullName>
    </recommendedName>
</protein>
<gene>
    <name evidence="2" type="ORF">H4W81_009077</name>
</gene>
<name>A0ABR9KWB2_9ACTN</name>
<evidence type="ECO:0000313" key="2">
    <source>
        <dbReference type="EMBL" id="MBE1566298.1"/>
    </source>
</evidence>
<proteinExistence type="predicted"/>
<evidence type="ECO:0000313" key="3">
    <source>
        <dbReference type="Proteomes" id="UP000661607"/>
    </source>
</evidence>
<organism evidence="2 3">
    <name type="scientific">Nonomuraea africana</name>
    <dbReference type="NCBI Taxonomy" id="46171"/>
    <lineage>
        <taxon>Bacteria</taxon>
        <taxon>Bacillati</taxon>
        <taxon>Actinomycetota</taxon>
        <taxon>Actinomycetes</taxon>
        <taxon>Streptosporangiales</taxon>
        <taxon>Streptosporangiaceae</taxon>
        <taxon>Nonomuraea</taxon>
    </lineage>
</organism>
<evidence type="ECO:0008006" key="4">
    <source>
        <dbReference type="Google" id="ProtNLM"/>
    </source>
</evidence>
<keyword evidence="1" id="KW-1133">Transmembrane helix</keyword>
<accession>A0ABR9KWB2</accession>
<dbReference type="RefSeq" id="WP_192780361.1">
    <property type="nucleotide sequence ID" value="NZ_BAAASY010000013.1"/>
</dbReference>